<dbReference type="Gene3D" id="1.25.10.10">
    <property type="entry name" value="Leucine-rich Repeat Variant"/>
    <property type="match status" value="1"/>
</dbReference>
<dbReference type="GO" id="GO:0009306">
    <property type="term" value="P:protein secretion"/>
    <property type="evidence" value="ECO:0007669"/>
    <property type="project" value="TreeGrafter"/>
</dbReference>
<dbReference type="InterPro" id="IPR017106">
    <property type="entry name" value="Coatomer_gsu"/>
</dbReference>
<feature type="compositionally biased region" description="Low complexity" evidence="1">
    <location>
        <begin position="231"/>
        <end position="240"/>
    </location>
</feature>
<evidence type="ECO:0000313" key="2">
    <source>
        <dbReference type="EMBL" id="GMH18181.1"/>
    </source>
</evidence>
<dbReference type="InterPro" id="IPR011989">
    <property type="entry name" value="ARM-like"/>
</dbReference>
<dbReference type="GO" id="GO:0006888">
    <property type="term" value="P:endoplasmic reticulum to Golgi vesicle-mediated transport"/>
    <property type="evidence" value="ECO:0007669"/>
    <property type="project" value="TreeGrafter"/>
</dbReference>
<dbReference type="InterPro" id="IPR016024">
    <property type="entry name" value="ARM-type_fold"/>
</dbReference>
<sequence length="314" mass="35052">MALLHQIRQNDGLAVRKLFTSRTRGTVCSPFAQCLIHYSSQVIRELGTNTQTGDGPFYDYLEGCLWHKAEMLFLSFSKPAIRFAAVRTLNKFTPVSGEIPEPHLDPQMSSAILHYLGIEGPKTADTHKYMWYIYNRVILENTTIRTAAVSTLAKFGAMIDSLKVCDRATLYLNTLGGKCEFLFGSLDVPLVNLETSLKNFEPSEEPFDIISVPMEIKSQPLAEKKAPGKKPTGLAAPPTAPTAGTDAFEKLLSSTPRLPVELTEAETEYAVMSSSTFVMDMLHSSTIALMQFQSNYRKMLPSLWMLQKLRNSPW</sequence>
<comment type="caution">
    <text evidence="2">The sequence shown here is derived from an EMBL/GenBank/DDBJ whole genome shotgun (WGS) entry which is preliminary data.</text>
</comment>
<evidence type="ECO:0008006" key="4">
    <source>
        <dbReference type="Google" id="ProtNLM"/>
    </source>
</evidence>
<evidence type="ECO:0000313" key="3">
    <source>
        <dbReference type="Proteomes" id="UP001279734"/>
    </source>
</evidence>
<dbReference type="PANTHER" id="PTHR10261">
    <property type="entry name" value="COATOMER SUBUNIT GAMMA"/>
    <property type="match status" value="1"/>
</dbReference>
<dbReference type="AlphaFoldDB" id="A0AAD3XVY4"/>
<dbReference type="GO" id="GO:0000139">
    <property type="term" value="C:Golgi membrane"/>
    <property type="evidence" value="ECO:0007669"/>
    <property type="project" value="TreeGrafter"/>
</dbReference>
<name>A0AAD3XVY4_NEPGR</name>
<keyword evidence="3" id="KW-1185">Reference proteome</keyword>
<dbReference type="GO" id="GO:0030126">
    <property type="term" value="C:COPI vesicle coat"/>
    <property type="evidence" value="ECO:0007669"/>
    <property type="project" value="TreeGrafter"/>
</dbReference>
<organism evidence="2 3">
    <name type="scientific">Nepenthes gracilis</name>
    <name type="common">Slender pitcher plant</name>
    <dbReference type="NCBI Taxonomy" id="150966"/>
    <lineage>
        <taxon>Eukaryota</taxon>
        <taxon>Viridiplantae</taxon>
        <taxon>Streptophyta</taxon>
        <taxon>Embryophyta</taxon>
        <taxon>Tracheophyta</taxon>
        <taxon>Spermatophyta</taxon>
        <taxon>Magnoliopsida</taxon>
        <taxon>eudicotyledons</taxon>
        <taxon>Gunneridae</taxon>
        <taxon>Pentapetalae</taxon>
        <taxon>Caryophyllales</taxon>
        <taxon>Nepenthaceae</taxon>
        <taxon>Nepenthes</taxon>
    </lineage>
</organism>
<dbReference type="PANTHER" id="PTHR10261:SF0">
    <property type="entry name" value="COATOMER SUBUNIT GAMMA-2"/>
    <property type="match status" value="1"/>
</dbReference>
<accession>A0AAD3XVY4</accession>
<evidence type="ECO:0000256" key="1">
    <source>
        <dbReference type="SAM" id="MobiDB-lite"/>
    </source>
</evidence>
<feature type="region of interest" description="Disordered" evidence="1">
    <location>
        <begin position="221"/>
        <end position="240"/>
    </location>
</feature>
<dbReference type="SUPFAM" id="SSF48371">
    <property type="entry name" value="ARM repeat"/>
    <property type="match status" value="1"/>
</dbReference>
<dbReference type="GO" id="GO:0006891">
    <property type="term" value="P:intra-Golgi vesicle-mediated transport"/>
    <property type="evidence" value="ECO:0007669"/>
    <property type="project" value="TreeGrafter"/>
</dbReference>
<reference evidence="2" key="1">
    <citation type="submission" date="2023-05" db="EMBL/GenBank/DDBJ databases">
        <title>Nepenthes gracilis genome sequencing.</title>
        <authorList>
            <person name="Fukushima K."/>
        </authorList>
    </citation>
    <scope>NUCLEOTIDE SEQUENCE</scope>
    <source>
        <strain evidence="2">SING2019-196</strain>
    </source>
</reference>
<gene>
    <name evidence="2" type="ORF">Nepgr_020022</name>
</gene>
<protein>
    <recommendedName>
        <fullName evidence="4">Clathrin/coatomer adaptor adaptin-like N-terminal domain-containing protein</fullName>
    </recommendedName>
</protein>
<proteinExistence type="predicted"/>
<dbReference type="EMBL" id="BSYO01000018">
    <property type="protein sequence ID" value="GMH18181.1"/>
    <property type="molecule type" value="Genomic_DNA"/>
</dbReference>
<dbReference type="GO" id="GO:0005783">
    <property type="term" value="C:endoplasmic reticulum"/>
    <property type="evidence" value="ECO:0007669"/>
    <property type="project" value="TreeGrafter"/>
</dbReference>
<dbReference type="Proteomes" id="UP001279734">
    <property type="component" value="Unassembled WGS sequence"/>
</dbReference>
<dbReference type="GO" id="GO:0005793">
    <property type="term" value="C:endoplasmic reticulum-Golgi intermediate compartment"/>
    <property type="evidence" value="ECO:0007669"/>
    <property type="project" value="TreeGrafter"/>
</dbReference>